<dbReference type="RefSeq" id="WP_346247159.1">
    <property type="nucleotide sequence ID" value="NZ_JBDIZK010000007.1"/>
</dbReference>
<gene>
    <name evidence="3" type="ORF">TPR58_13305</name>
</gene>
<organism evidence="3 4">
    <name type="scientific">Sphingomonas rustica</name>
    <dbReference type="NCBI Taxonomy" id="3103142"/>
    <lineage>
        <taxon>Bacteria</taxon>
        <taxon>Pseudomonadati</taxon>
        <taxon>Pseudomonadota</taxon>
        <taxon>Alphaproteobacteria</taxon>
        <taxon>Sphingomonadales</taxon>
        <taxon>Sphingomonadaceae</taxon>
        <taxon>Sphingomonas</taxon>
    </lineage>
</organism>
<comment type="caution">
    <text evidence="3">The sequence shown here is derived from an EMBL/GenBank/DDBJ whole genome shotgun (WGS) entry which is preliminary data.</text>
</comment>
<dbReference type="Gene3D" id="3.40.50.300">
    <property type="entry name" value="P-loop containing nucleotide triphosphate hydrolases"/>
    <property type="match status" value="1"/>
</dbReference>
<evidence type="ECO:0000313" key="4">
    <source>
        <dbReference type="Proteomes" id="UP001427805"/>
    </source>
</evidence>
<dbReference type="Proteomes" id="UP001427805">
    <property type="component" value="Unassembled WGS sequence"/>
</dbReference>
<dbReference type="Pfam" id="PF09037">
    <property type="entry name" value="Sulphotransf"/>
    <property type="match status" value="1"/>
</dbReference>
<dbReference type="SUPFAM" id="SSF52540">
    <property type="entry name" value="P-loop containing nucleoside triphosphate hydrolases"/>
    <property type="match status" value="1"/>
</dbReference>
<sequence length="295" mass="33283">MVDKQQPQGPALPQAGGVYDLVDDADYPAWNDRPRRTILLCAHQRTGSSLLGEAMYFAGGMGCPVEYFHGGFRPRFEARWHTSGAAGLLEAAFHHRTDPGGTFATKLFWKDLVGLAGEFEGGDWSGVSALRDGSPDTARLGDLGHMLRIRFPQPRFVHLFRRDTIRQGLSHHAAMETGRWRWWGMKEQPPVAYDFDRILKCVMIARRTRTMWNALFAASDIRPIEIAYEDLLDNYDATLRRLFAALGQPDAVPPPPRLKRQTRPETEAMLQRFHRDLASRAVGGRPDKGDRADET</sequence>
<reference evidence="3 4" key="1">
    <citation type="submission" date="2024-05" db="EMBL/GenBank/DDBJ databases">
        <title>Sphingomonas sp. HF-S3 16S ribosomal RNA gene Genome sequencing and assembly.</title>
        <authorList>
            <person name="Lee H."/>
        </authorList>
    </citation>
    <scope>NUCLEOTIDE SEQUENCE [LARGE SCALE GENOMIC DNA]</scope>
    <source>
        <strain evidence="3 4">HF-S3</strain>
    </source>
</reference>
<protein>
    <submittedName>
        <fullName evidence="3">Stf0 family sulfotransferase</fullName>
    </submittedName>
</protein>
<accession>A0ABV0BAA8</accession>
<evidence type="ECO:0000259" key="2">
    <source>
        <dbReference type="Pfam" id="PF09037"/>
    </source>
</evidence>
<feature type="region of interest" description="Disordered" evidence="1">
    <location>
        <begin position="275"/>
        <end position="295"/>
    </location>
</feature>
<name>A0ABV0BAA8_9SPHN</name>
<feature type="compositionally biased region" description="Basic and acidic residues" evidence="1">
    <location>
        <begin position="285"/>
        <end position="295"/>
    </location>
</feature>
<evidence type="ECO:0000313" key="3">
    <source>
        <dbReference type="EMBL" id="MEN3748147.1"/>
    </source>
</evidence>
<feature type="domain" description="Sulphotransferase Stf0" evidence="2">
    <location>
        <begin position="39"/>
        <end position="276"/>
    </location>
</feature>
<dbReference type="InterPro" id="IPR027417">
    <property type="entry name" value="P-loop_NTPase"/>
</dbReference>
<evidence type="ECO:0000256" key="1">
    <source>
        <dbReference type="SAM" id="MobiDB-lite"/>
    </source>
</evidence>
<dbReference type="InterPro" id="IPR024628">
    <property type="entry name" value="Sulfotransferase_Stf0_dom"/>
</dbReference>
<keyword evidence="4" id="KW-1185">Reference proteome</keyword>
<proteinExistence type="predicted"/>
<dbReference type="EMBL" id="JBDIZK010000007">
    <property type="protein sequence ID" value="MEN3748147.1"/>
    <property type="molecule type" value="Genomic_DNA"/>
</dbReference>